<reference evidence="3" key="1">
    <citation type="submission" date="2019-02" db="EMBL/GenBank/DDBJ databases">
        <authorList>
            <person name="Gruber-Vodicka R. H."/>
            <person name="Seah K. B. B."/>
        </authorList>
    </citation>
    <scope>NUCLEOTIDE SEQUENCE</scope>
    <source>
        <strain evidence="3">BECK_SA2B12</strain>
        <strain evidence="2">BECK_SA2B15</strain>
        <strain evidence="1">BECK_SA2B20</strain>
    </source>
</reference>
<dbReference type="AlphaFoldDB" id="A0A450VNJ9"/>
<proteinExistence type="predicted"/>
<evidence type="ECO:0000313" key="1">
    <source>
        <dbReference type="EMBL" id="VFK03045.1"/>
    </source>
</evidence>
<name>A0A450VNJ9_9GAMM</name>
<organism evidence="3">
    <name type="scientific">Candidatus Kentrum eta</name>
    <dbReference type="NCBI Taxonomy" id="2126337"/>
    <lineage>
        <taxon>Bacteria</taxon>
        <taxon>Pseudomonadati</taxon>
        <taxon>Pseudomonadota</taxon>
        <taxon>Gammaproteobacteria</taxon>
        <taxon>Candidatus Kentrum</taxon>
    </lineage>
</organism>
<evidence type="ECO:0000313" key="2">
    <source>
        <dbReference type="EMBL" id="VFK04232.1"/>
    </source>
</evidence>
<evidence type="ECO:0000313" key="3">
    <source>
        <dbReference type="EMBL" id="VFK06300.1"/>
    </source>
</evidence>
<protein>
    <submittedName>
        <fullName evidence="3">Uncharacterized protein</fullName>
    </submittedName>
</protein>
<sequence length="86" mass="9987">MSSTTRYDYEYERLGTAVNFMITEPLAGWRKVNVRDTRTALDLAEEVKELCSRSIIPMQKRGELVWDNLNTYLPASLYKAFVHTPD</sequence>
<gene>
    <name evidence="2" type="ORF">BECKH772A_GA0070896_103932</name>
    <name evidence="1" type="ORF">BECKH772B_GA0070898_103233</name>
    <name evidence="3" type="ORF">BECKH772C_GA0070978_103402</name>
</gene>
<dbReference type="EMBL" id="CAADFJ010000340">
    <property type="protein sequence ID" value="VFK06300.1"/>
    <property type="molecule type" value="Genomic_DNA"/>
</dbReference>
<accession>A0A450VNJ9</accession>
<dbReference type="EMBL" id="CAADFI010000323">
    <property type="protein sequence ID" value="VFK03045.1"/>
    <property type="molecule type" value="Genomic_DNA"/>
</dbReference>
<dbReference type="EMBL" id="CAADFG010000393">
    <property type="protein sequence ID" value="VFK04232.1"/>
    <property type="molecule type" value="Genomic_DNA"/>
</dbReference>